<dbReference type="SMART" id="SM01134">
    <property type="entry name" value="DeoRC"/>
    <property type="match status" value="1"/>
</dbReference>
<dbReference type="SMART" id="SM00420">
    <property type="entry name" value="HTH_DEOR"/>
    <property type="match status" value="1"/>
</dbReference>
<dbReference type="InterPro" id="IPR014036">
    <property type="entry name" value="DeoR-like_C"/>
</dbReference>
<dbReference type="InterPro" id="IPR050313">
    <property type="entry name" value="Carb_Metab_HTH_regulators"/>
</dbReference>
<evidence type="ECO:0000313" key="5">
    <source>
        <dbReference type="Proteomes" id="UP001312865"/>
    </source>
</evidence>
<keyword evidence="4" id="KW-0238">DNA-binding</keyword>
<dbReference type="RefSeq" id="WP_336586901.1">
    <property type="nucleotide sequence ID" value="NZ_JBBAXC010000007.1"/>
</dbReference>
<dbReference type="SUPFAM" id="SSF46785">
    <property type="entry name" value="Winged helix' DNA-binding domain"/>
    <property type="match status" value="1"/>
</dbReference>
<dbReference type="GO" id="GO:0003677">
    <property type="term" value="F:DNA binding"/>
    <property type="evidence" value="ECO:0007669"/>
    <property type="project" value="UniProtKB-KW"/>
</dbReference>
<dbReference type="Gene3D" id="1.10.10.10">
    <property type="entry name" value="Winged helix-like DNA-binding domain superfamily/Winged helix DNA-binding domain"/>
    <property type="match status" value="1"/>
</dbReference>
<evidence type="ECO:0000256" key="1">
    <source>
        <dbReference type="ARBA" id="ARBA00023015"/>
    </source>
</evidence>
<dbReference type="Pfam" id="PF00455">
    <property type="entry name" value="DeoRC"/>
    <property type="match status" value="1"/>
</dbReference>
<organism evidence="4 5">
    <name type="scientific">Bacillus spongiae</name>
    <dbReference type="NCBI Taxonomy" id="2683610"/>
    <lineage>
        <taxon>Bacteria</taxon>
        <taxon>Bacillati</taxon>
        <taxon>Bacillota</taxon>
        <taxon>Bacilli</taxon>
        <taxon>Bacillales</taxon>
        <taxon>Bacillaceae</taxon>
        <taxon>Bacillus</taxon>
    </lineage>
</organism>
<dbReference type="InterPro" id="IPR036388">
    <property type="entry name" value="WH-like_DNA-bd_sf"/>
</dbReference>
<dbReference type="Pfam" id="PF08220">
    <property type="entry name" value="HTH_DeoR"/>
    <property type="match status" value="1"/>
</dbReference>
<dbReference type="PANTHER" id="PTHR30363">
    <property type="entry name" value="HTH-TYPE TRANSCRIPTIONAL REGULATOR SRLR-RELATED"/>
    <property type="match status" value="1"/>
</dbReference>
<accession>A0ABU8HDQ4</accession>
<keyword evidence="1" id="KW-0805">Transcription regulation</keyword>
<dbReference type="InterPro" id="IPR036390">
    <property type="entry name" value="WH_DNA-bd_sf"/>
</dbReference>
<dbReference type="InterPro" id="IPR001034">
    <property type="entry name" value="DeoR_HTH"/>
</dbReference>
<dbReference type="PROSITE" id="PS51000">
    <property type="entry name" value="HTH_DEOR_2"/>
    <property type="match status" value="1"/>
</dbReference>
<comment type="caution">
    <text evidence="4">The sequence shown here is derived from an EMBL/GenBank/DDBJ whole genome shotgun (WGS) entry which is preliminary data.</text>
</comment>
<dbReference type="SUPFAM" id="SSF100950">
    <property type="entry name" value="NagB/RpiA/CoA transferase-like"/>
    <property type="match status" value="1"/>
</dbReference>
<evidence type="ECO:0000259" key="3">
    <source>
        <dbReference type="PROSITE" id="PS51000"/>
    </source>
</evidence>
<feature type="domain" description="HTH deoR-type" evidence="3">
    <location>
        <begin position="3"/>
        <end position="58"/>
    </location>
</feature>
<dbReference type="Proteomes" id="UP001312865">
    <property type="component" value="Unassembled WGS sequence"/>
</dbReference>
<keyword evidence="5" id="KW-1185">Reference proteome</keyword>
<keyword evidence="2" id="KW-0804">Transcription</keyword>
<dbReference type="EMBL" id="JBBAXC010000007">
    <property type="protein sequence ID" value="MEI5907465.1"/>
    <property type="molecule type" value="Genomic_DNA"/>
</dbReference>
<dbReference type="PANTHER" id="PTHR30363:SF51">
    <property type="entry name" value="HTH-TYPE TRANSCRIPTIONAL REPRESSOR GLCR"/>
    <property type="match status" value="1"/>
</dbReference>
<protein>
    <submittedName>
        <fullName evidence="4">DeoR/GlpR family DNA-binding transcription regulator</fullName>
    </submittedName>
</protein>
<gene>
    <name evidence="4" type="ORF">WAK64_10390</name>
</gene>
<sequence>MMGEERREKIIELLKNDGRVIVKELAEIFDVSLDSIRRDLTILEQQNKLKKTYGGAIPSLKVRTSPKPESERYKDPSPSLDAISKTAAECFIKENDTIFIGAAGIQFGMIKHLPTNIKLTVITNSIVIANKLKDFENIDTLLIGGIINSSGSITDTISIDFIKNFVIDVCFVTGGGISKRGITTASPQGASFTRTICQISRERVCLAPSYKIGVDMFAHAAPLELIDSIILDPEAPSEFINYVNNSNINIKIAHVDSL</sequence>
<reference evidence="4 5" key="1">
    <citation type="journal article" date="2018" name="J. Microbiol.">
        <title>Bacillus spongiae sp. nov., isolated from sponge of Jeju Island.</title>
        <authorList>
            <person name="Lee G.E."/>
            <person name="Im W.T."/>
            <person name="Park J.S."/>
        </authorList>
    </citation>
    <scope>NUCLEOTIDE SEQUENCE [LARGE SCALE GENOMIC DNA]</scope>
    <source>
        <strain evidence="4 5">135PIL107-10</strain>
    </source>
</reference>
<proteinExistence type="predicted"/>
<dbReference type="InterPro" id="IPR037171">
    <property type="entry name" value="NagB/RpiA_transferase-like"/>
</dbReference>
<evidence type="ECO:0000313" key="4">
    <source>
        <dbReference type="EMBL" id="MEI5907465.1"/>
    </source>
</evidence>
<evidence type="ECO:0000256" key="2">
    <source>
        <dbReference type="ARBA" id="ARBA00023163"/>
    </source>
</evidence>
<name>A0ABU8HDQ4_9BACI</name>
<dbReference type="PRINTS" id="PR00037">
    <property type="entry name" value="HTHLACR"/>
</dbReference>